<accession>A0A816DWB0</accession>
<reference evidence="1" key="1">
    <citation type="submission" date="2021-02" db="EMBL/GenBank/DDBJ databases">
        <authorList>
            <person name="Nowell W R."/>
        </authorList>
    </citation>
    <scope>NUCLEOTIDE SEQUENCE</scope>
</reference>
<dbReference type="EMBL" id="CAJNOQ010046916">
    <property type="protein sequence ID" value="CAF1639922.1"/>
    <property type="molecule type" value="Genomic_DNA"/>
</dbReference>
<sequence length="105" mass="11342">MELNMHLHLDPKTYRTESAIDGGETLASFGFAPTPEGYEIGTARAEGGSLSRFGETPSSVSNAGGESTDYVAIDRAFAGREERRRTLHLVCSVRGHERLSPVTDS</sequence>
<evidence type="ECO:0000313" key="1">
    <source>
        <dbReference type="EMBL" id="CAF1639922.1"/>
    </source>
</evidence>
<name>A0A816DWB0_9BILA</name>
<dbReference type="AlphaFoldDB" id="A0A816DWB0"/>
<evidence type="ECO:0000313" key="3">
    <source>
        <dbReference type="Proteomes" id="UP000663829"/>
    </source>
</evidence>
<evidence type="ECO:0000313" key="2">
    <source>
        <dbReference type="EMBL" id="CAF4550307.1"/>
    </source>
</evidence>
<comment type="caution">
    <text evidence="1">The sequence shown here is derived from an EMBL/GenBank/DDBJ whole genome shotgun (WGS) entry which is preliminary data.</text>
</comment>
<protein>
    <submittedName>
        <fullName evidence="1">Uncharacterized protein</fullName>
    </submittedName>
</protein>
<proteinExistence type="predicted"/>
<organism evidence="1 3">
    <name type="scientific">Didymodactylos carnosus</name>
    <dbReference type="NCBI Taxonomy" id="1234261"/>
    <lineage>
        <taxon>Eukaryota</taxon>
        <taxon>Metazoa</taxon>
        <taxon>Spiralia</taxon>
        <taxon>Gnathifera</taxon>
        <taxon>Rotifera</taxon>
        <taxon>Eurotatoria</taxon>
        <taxon>Bdelloidea</taxon>
        <taxon>Philodinida</taxon>
        <taxon>Philodinidae</taxon>
        <taxon>Didymodactylos</taxon>
    </lineage>
</organism>
<gene>
    <name evidence="1" type="ORF">GPM918_LOCUS44870</name>
    <name evidence="2" type="ORF">SRO942_LOCUS46956</name>
</gene>
<dbReference type="Proteomes" id="UP000663829">
    <property type="component" value="Unassembled WGS sequence"/>
</dbReference>
<keyword evidence="3" id="KW-1185">Reference proteome</keyword>
<dbReference type="EMBL" id="CAJOBC010115662">
    <property type="protein sequence ID" value="CAF4550307.1"/>
    <property type="molecule type" value="Genomic_DNA"/>
</dbReference>
<dbReference type="Proteomes" id="UP000681722">
    <property type="component" value="Unassembled WGS sequence"/>
</dbReference>